<feature type="domain" description="MacB-like periplasmic core" evidence="2">
    <location>
        <begin position="63"/>
        <end position="201"/>
    </location>
</feature>
<evidence type="ECO:0000313" key="4">
    <source>
        <dbReference type="Proteomes" id="UP000196053"/>
    </source>
</evidence>
<reference evidence="4" key="1">
    <citation type="submission" date="2015-09" db="EMBL/GenBank/DDBJ databases">
        <authorList>
            <person name="Wibberg D."/>
        </authorList>
    </citation>
    <scope>NUCLEOTIDE SEQUENCE [LARGE SCALE GENOMIC DNA]</scope>
    <source>
        <strain evidence="4">SD1D</strain>
    </source>
</reference>
<dbReference type="Proteomes" id="UP000196053">
    <property type="component" value="Chromosome I"/>
</dbReference>
<feature type="transmembrane region" description="Helical" evidence="1">
    <location>
        <begin position="318"/>
        <end position="337"/>
    </location>
</feature>
<evidence type="ECO:0000256" key="1">
    <source>
        <dbReference type="SAM" id="Phobius"/>
    </source>
</evidence>
<proteinExistence type="predicted"/>
<protein>
    <recommendedName>
        <fullName evidence="2">MacB-like periplasmic core domain-containing protein</fullName>
    </recommendedName>
</protein>
<accession>A0A0K8J6C6</accession>
<name>A0A0K8J6C6_9FIRM</name>
<keyword evidence="1" id="KW-1133">Transmembrane helix</keyword>
<evidence type="ECO:0000313" key="3">
    <source>
        <dbReference type="EMBL" id="CUH92944.1"/>
    </source>
</evidence>
<keyword evidence="1" id="KW-0812">Transmembrane</keyword>
<dbReference type="AlphaFoldDB" id="A0A0K8J6C6"/>
<keyword evidence="1" id="KW-0472">Membrane</keyword>
<dbReference type="Pfam" id="PF12704">
    <property type="entry name" value="MacB_PCD"/>
    <property type="match status" value="1"/>
</dbReference>
<feature type="transmembrane region" description="Helical" evidence="1">
    <location>
        <begin position="12"/>
        <end position="35"/>
    </location>
</feature>
<organism evidence="3 4">
    <name type="scientific">Herbinix luporum</name>
    <dbReference type="NCBI Taxonomy" id="1679721"/>
    <lineage>
        <taxon>Bacteria</taxon>
        <taxon>Bacillati</taxon>
        <taxon>Bacillota</taxon>
        <taxon>Clostridia</taxon>
        <taxon>Lachnospirales</taxon>
        <taxon>Lachnospiraceae</taxon>
        <taxon>Herbinix</taxon>
    </lineage>
</organism>
<gene>
    <name evidence="3" type="ORF">SD1D_1398</name>
</gene>
<dbReference type="InterPro" id="IPR025857">
    <property type="entry name" value="MacB_PCD"/>
</dbReference>
<feature type="transmembrane region" description="Helical" evidence="1">
    <location>
        <begin position="363"/>
        <end position="381"/>
    </location>
</feature>
<evidence type="ECO:0000259" key="2">
    <source>
        <dbReference type="Pfam" id="PF12704"/>
    </source>
</evidence>
<sequence>MLLFKCYFKRKSTLCIILLIFIANYMTFIGIRSLLSTYQGYCEMSSLVHEGTYIANLNPKNDYSFANITESDVQQIFNYLDRNFDFALYIDGNLITLPDCDIEVSVNYLNEEYYKLFPLELEQGIKLSFDYKLNDDEIPVLIGTGLSKTYPLGSTISISDPAMGRNITLKVVGILKKNAFHSNYYMPNWKNYYNFSIFVPVNQIFIENANVDFHINSIMNLIVLHTTVEKTETLSDILLENLGLQFKFYSQQENYEHFENDYLKSIIIQFISALVLYAITIWIANRNILKGNRLLLNNLSSSISENVNSVKIRKSGYIYLKLIFLLGLLGVFIFTAYERFSYWVKKDTLVAAYGFLGLTDIDWGSWLTVLFIDMLIGVLIVETASKHFLNLISKQEY</sequence>
<dbReference type="KEGG" id="hsd:SD1D_1398"/>
<dbReference type="OrthoDB" id="3237237at2"/>
<dbReference type="RefSeq" id="WP_058258268.1">
    <property type="nucleotide sequence ID" value="NZ_LN879430.1"/>
</dbReference>
<dbReference type="EMBL" id="LN879430">
    <property type="protein sequence ID" value="CUH92944.1"/>
    <property type="molecule type" value="Genomic_DNA"/>
</dbReference>
<feature type="transmembrane region" description="Helical" evidence="1">
    <location>
        <begin position="266"/>
        <end position="284"/>
    </location>
</feature>
<keyword evidence="4" id="KW-1185">Reference proteome</keyword>